<comment type="caution">
    <text evidence="2">The sequence shown here is derived from an EMBL/GenBank/DDBJ whole genome shotgun (WGS) entry which is preliminary data.</text>
</comment>
<feature type="transmembrane region" description="Helical" evidence="1">
    <location>
        <begin position="45"/>
        <end position="66"/>
    </location>
</feature>
<feature type="transmembrane region" description="Helical" evidence="1">
    <location>
        <begin position="394"/>
        <end position="412"/>
    </location>
</feature>
<name>A0A0L6UW99_9BASI</name>
<keyword evidence="1" id="KW-0472">Membrane</keyword>
<evidence type="ECO:0000313" key="3">
    <source>
        <dbReference type="Proteomes" id="UP000037035"/>
    </source>
</evidence>
<reference evidence="2 3" key="1">
    <citation type="submission" date="2015-08" db="EMBL/GenBank/DDBJ databases">
        <title>Next Generation Sequencing and Analysis of the Genome of Puccinia sorghi L Schw, the Causal Agent of Maize Common Rust.</title>
        <authorList>
            <person name="Rochi L."/>
            <person name="Burguener G."/>
            <person name="Darino M."/>
            <person name="Turjanski A."/>
            <person name="Kreff E."/>
            <person name="Dieguez M.J."/>
            <person name="Sacco F."/>
        </authorList>
    </citation>
    <scope>NUCLEOTIDE SEQUENCE [LARGE SCALE GENOMIC DNA]</scope>
    <source>
        <strain evidence="2 3">RO10H11247</strain>
    </source>
</reference>
<protein>
    <submittedName>
        <fullName evidence="2">Uncharacterized protein</fullName>
    </submittedName>
</protein>
<keyword evidence="3" id="KW-1185">Reference proteome</keyword>
<accession>A0A0L6UW99</accession>
<dbReference type="EMBL" id="LAVV01008446">
    <property type="protein sequence ID" value="KNZ52779.1"/>
    <property type="molecule type" value="Genomic_DNA"/>
</dbReference>
<keyword evidence="1" id="KW-0812">Transmembrane</keyword>
<dbReference type="Proteomes" id="UP000037035">
    <property type="component" value="Unassembled WGS sequence"/>
</dbReference>
<keyword evidence="1" id="KW-1133">Transmembrane helix</keyword>
<feature type="transmembrane region" description="Helical" evidence="1">
    <location>
        <begin position="492"/>
        <end position="517"/>
    </location>
</feature>
<sequence>MSLMLMLSSEKKPVALLFPSLSFSSFFFLLKHTHTHTKVFILSFSIPLFSDSLTLFTVCFFFFMMIRLIYNHSLVRHLSFCLFIVYIYPFQSLSIARYGLHIYISAHHESLFLFTHVSLWILCVLMYVCMCVDEREEVCSRSMDSIIIISLDVSGQVMVMYREQKCQWGDSCIGHSVYPLSLNLKPQKIESCLSLITLAQVGTFERGGMSLKKKKNSDAHCLAPLSLLQEQYTCHSIITAKTLCWTLKASIFSAIILLIISRRSRISKGLHDIQLGIYKATFCCRIQNQIIVSLKKKKKKKWWYLMNEGRDINDVVEKSSVLYFINLSRDVVFQKIHCSYVMKALFQPINSPGWNARPRGFLSYGFVKNKEIQTRTYIYILIKNDKEKKKEMRFFMFFFFFFLSGVVCGLKISKSFSFNTCYIWRWFKWLSLDASTPLFQFEVLIRELIPEKGRPFPAYKCRQSFSDIHHNGHEQTLTPIKSMSLRLQTLEILLFFLFILVSVSFLKHVTHSYLCLFPQTCHSFIFRPLLCSTCLISLLTTTTWSFVLYRHLSVFYIFIKNTFSSSSAKKINTNNSVGLAFLQLKKWNTFFLLFQVPSGVWMNTETPQQRINSHPFPLLLPGRPLGTFIYFESLKQGIITSGSSINAHPHQKALKNEKCLPKICSNISYIAQLHQVTLKSCRIFLYFFTTKNCTLYLSYQYLTIRFNVPLNTPEEYLKTYEPSEFLGFSPSQTANQKCTTKLILLYRANKFIKPIKHYIILLILHFSKVLKRSNLVKFFFNVKICHIDIIQTKLLKNQIKTNVLLSFCQLCLMKAEVTICYQVYNYYTIKVAPWVLVWVWMPSQSPHQKPPGWNTRWEEVFIRFENKKLLQICMFCHNQLILMLMRKIKISSQNPNCYQDHLNFRISFGFGFTLKRLKTPKNSSNGSTRNFLKHLKKMHFFNKPKDFPQHCISFLSPFIPSASLSRSKYLNFILMDFNSSWKLTLIFQWSIKPRKHTGQKFVTCYMKYSNTITSSTSAKFGLEFLGGINNKDDDGKEILIGETYPKEAAKAVMKISSLTNITNTSIKLKTILERIHTIRNYQGPSSFAWRLMYQLDGIQKFSCLINQLNCASHVLTSVKKIWTPNLTFYPTPSRIKRQILWSYQSLSEKPLTCYMHQHISLEMWHFPYSSTVEKFSKHLSWSLQKRKAYLTSVERETVPIGEFLS</sequence>
<feature type="transmembrane region" description="Helical" evidence="1">
    <location>
        <begin position="529"/>
        <end position="549"/>
    </location>
</feature>
<gene>
    <name evidence="2" type="ORF">VP01_344g3</name>
</gene>
<evidence type="ECO:0000256" key="1">
    <source>
        <dbReference type="SAM" id="Phobius"/>
    </source>
</evidence>
<dbReference type="AlphaFoldDB" id="A0A0L6UW99"/>
<organism evidence="2 3">
    <name type="scientific">Puccinia sorghi</name>
    <dbReference type="NCBI Taxonomy" id="27349"/>
    <lineage>
        <taxon>Eukaryota</taxon>
        <taxon>Fungi</taxon>
        <taxon>Dikarya</taxon>
        <taxon>Basidiomycota</taxon>
        <taxon>Pucciniomycotina</taxon>
        <taxon>Pucciniomycetes</taxon>
        <taxon>Pucciniales</taxon>
        <taxon>Pucciniaceae</taxon>
        <taxon>Puccinia</taxon>
    </lineage>
</organism>
<feature type="transmembrane region" description="Helical" evidence="1">
    <location>
        <begin position="111"/>
        <end position="130"/>
    </location>
</feature>
<evidence type="ECO:0000313" key="2">
    <source>
        <dbReference type="EMBL" id="KNZ52779.1"/>
    </source>
</evidence>
<proteinExistence type="predicted"/>
<dbReference type="VEuPathDB" id="FungiDB:VP01_344g3"/>
<feature type="transmembrane region" description="Helical" evidence="1">
    <location>
        <begin position="78"/>
        <end position="99"/>
    </location>
</feature>